<evidence type="ECO:0000256" key="2">
    <source>
        <dbReference type="ARBA" id="ARBA00006727"/>
    </source>
</evidence>
<dbReference type="GO" id="GO:0032218">
    <property type="term" value="P:riboflavin transport"/>
    <property type="evidence" value="ECO:0007669"/>
    <property type="project" value="TreeGrafter"/>
</dbReference>
<feature type="transmembrane region" description="Helical" evidence="4">
    <location>
        <begin position="133"/>
        <end position="156"/>
    </location>
</feature>
<feature type="transmembrane region" description="Helical" evidence="4">
    <location>
        <begin position="371"/>
        <end position="392"/>
    </location>
</feature>
<feature type="transmembrane region" description="Helical" evidence="4">
    <location>
        <begin position="344"/>
        <end position="364"/>
    </location>
</feature>
<reference evidence="6 7" key="1">
    <citation type="journal article" date="2012" name="Eukaryot. Cell">
        <title>Draft genome sequence of Wickerhamomyces ciferrii NRRL Y-1031 F-60-10.</title>
        <authorList>
            <person name="Schneider J."/>
            <person name="Andrea H."/>
            <person name="Blom J."/>
            <person name="Jaenicke S."/>
            <person name="Ruckert C."/>
            <person name="Schorsch C."/>
            <person name="Szczepanowski R."/>
            <person name="Farwick M."/>
            <person name="Goesmann A."/>
            <person name="Puhler A."/>
            <person name="Schaffer S."/>
            <person name="Tauch A."/>
            <person name="Kohler T."/>
            <person name="Brinkrolf K."/>
        </authorList>
    </citation>
    <scope>NUCLEOTIDE SEQUENCE [LARGE SCALE GENOMIC DNA]</scope>
    <source>
        <strain evidence="7">ATCC 14091 / BCRC 22168 / CBS 111 / JCM 3599 / NBRC 0793 / NRRL Y-1031 F-60-10</strain>
    </source>
</reference>
<evidence type="ECO:0000259" key="5">
    <source>
        <dbReference type="PROSITE" id="PS50850"/>
    </source>
</evidence>
<comment type="caution">
    <text evidence="6">The sequence shown here is derived from an EMBL/GenBank/DDBJ whole genome shotgun (WGS) entry which is preliminary data.</text>
</comment>
<dbReference type="SUPFAM" id="SSF103473">
    <property type="entry name" value="MFS general substrate transporter"/>
    <property type="match status" value="1"/>
</dbReference>
<feature type="domain" description="Major facilitator superfamily (MFS) profile" evidence="5">
    <location>
        <begin position="95"/>
        <end position="498"/>
    </location>
</feature>
<feature type="transmembrane region" description="Helical" evidence="4">
    <location>
        <begin position="163"/>
        <end position="180"/>
    </location>
</feature>
<evidence type="ECO:0000256" key="3">
    <source>
        <dbReference type="SAM" id="MobiDB-lite"/>
    </source>
</evidence>
<feature type="transmembrane region" description="Helical" evidence="4">
    <location>
        <begin position="93"/>
        <end position="113"/>
    </location>
</feature>
<dbReference type="InterPro" id="IPR036259">
    <property type="entry name" value="MFS_trans_sf"/>
</dbReference>
<protein>
    <submittedName>
        <fullName evidence="6">Monocarboxylate transporter</fullName>
    </submittedName>
</protein>
<dbReference type="PANTHER" id="PTHR11360">
    <property type="entry name" value="MONOCARBOXYLATE TRANSPORTER"/>
    <property type="match status" value="1"/>
</dbReference>
<keyword evidence="4" id="KW-0812">Transmembrane</keyword>
<comment type="subcellular location">
    <subcellularLocation>
        <location evidence="1">Membrane</location>
        <topology evidence="1">Multi-pass membrane protein</topology>
    </subcellularLocation>
</comment>
<sequence>MDQLNPPQRPNLISFDSSATVVSTSQLLDSNFDLESQSNPQEPKSNKLDDFTTHDNESILTFIGEDETTDKKHSENTMYLDNVEDFPDGGLKAYLVVFGSFMGLIPCFGIFNILGVIESYVNEHQLSSVDSSIVGWIFSIFSFITYTTCIFSGTYFDRNGAKFPIVIGSILVCSGLVATASSTQVWHFICSFSLLTALGNGLLMSPLVSVVSHYFLKKRAMFSSIATLGGSFGGVIFPILLRELFPKIGYEWSMRVFALICGFCLIFPIILCKERINNSKSHEMESWKHKTITYLSSFDYKSFKEPKFLFNSLGALFAEISTVSLLTFFASYVLQKGFTTNDTYSLVTVINAGTIPGRFISGYLADKLGRYNVIIFTIAMTGVVNLTIWMPFGSSLSVLYAYAIIYGIFSGSIFSLVPVCIGQISKTEEFGKKYSTMYFIIAFGTLFGVPIGGAIIGDKSIDNYNWFIVYASISAFLGSICYGISRFYCVGWKVLTKF</sequence>
<feature type="transmembrane region" description="Helical" evidence="4">
    <location>
        <begin position="220"/>
        <end position="240"/>
    </location>
</feature>
<dbReference type="CDD" id="cd17352">
    <property type="entry name" value="MFS_MCT_SLC16"/>
    <property type="match status" value="1"/>
</dbReference>
<dbReference type="AlphaFoldDB" id="K0K7B8"/>
<feature type="transmembrane region" description="Helical" evidence="4">
    <location>
        <begin position="252"/>
        <end position="272"/>
    </location>
</feature>
<proteinExistence type="inferred from homology"/>
<feature type="region of interest" description="Disordered" evidence="3">
    <location>
        <begin position="33"/>
        <end position="52"/>
    </location>
</feature>
<dbReference type="FunCoup" id="K0K7B8">
    <property type="interactions" value="186"/>
</dbReference>
<dbReference type="Pfam" id="PF07690">
    <property type="entry name" value="MFS_1"/>
    <property type="match status" value="1"/>
</dbReference>
<feature type="transmembrane region" description="Helical" evidence="4">
    <location>
        <begin position="468"/>
        <end position="489"/>
    </location>
</feature>
<dbReference type="GO" id="GO:0022857">
    <property type="term" value="F:transmembrane transporter activity"/>
    <property type="evidence" value="ECO:0007669"/>
    <property type="project" value="InterPro"/>
</dbReference>
<dbReference type="GO" id="GO:0016020">
    <property type="term" value="C:membrane"/>
    <property type="evidence" value="ECO:0007669"/>
    <property type="project" value="UniProtKB-SubCell"/>
</dbReference>
<feature type="transmembrane region" description="Helical" evidence="4">
    <location>
        <begin position="186"/>
        <end position="208"/>
    </location>
</feature>
<organism evidence="6 7">
    <name type="scientific">Wickerhamomyces ciferrii (strain ATCC 14091 / BCRC 22168 / CBS 111 / JCM 3599 / NBRC 0793 / NRRL Y-1031 F-60-10)</name>
    <name type="common">Yeast</name>
    <name type="synonym">Pichia ciferrii</name>
    <dbReference type="NCBI Taxonomy" id="1206466"/>
    <lineage>
        <taxon>Eukaryota</taxon>
        <taxon>Fungi</taxon>
        <taxon>Dikarya</taxon>
        <taxon>Ascomycota</taxon>
        <taxon>Saccharomycotina</taxon>
        <taxon>Saccharomycetes</taxon>
        <taxon>Phaffomycetales</taxon>
        <taxon>Wickerhamomycetaceae</taxon>
        <taxon>Wickerhamomyces</taxon>
    </lineage>
</organism>
<dbReference type="InterPro" id="IPR011701">
    <property type="entry name" value="MFS"/>
</dbReference>
<keyword evidence="4" id="KW-1133">Transmembrane helix</keyword>
<evidence type="ECO:0000256" key="4">
    <source>
        <dbReference type="SAM" id="Phobius"/>
    </source>
</evidence>
<accession>K0K7B8</accession>
<evidence type="ECO:0000313" key="7">
    <source>
        <dbReference type="Proteomes" id="UP000009328"/>
    </source>
</evidence>
<feature type="transmembrane region" description="Helical" evidence="4">
    <location>
        <begin position="308"/>
        <end position="332"/>
    </location>
</feature>
<dbReference type="Gene3D" id="1.20.1250.20">
    <property type="entry name" value="MFS general substrate transporter like domains"/>
    <property type="match status" value="2"/>
</dbReference>
<dbReference type="Proteomes" id="UP000009328">
    <property type="component" value="Unassembled WGS sequence"/>
</dbReference>
<keyword evidence="7" id="KW-1185">Reference proteome</keyword>
<feature type="transmembrane region" description="Helical" evidence="4">
    <location>
        <begin position="436"/>
        <end position="456"/>
    </location>
</feature>
<dbReference type="InParanoid" id="K0K7B8"/>
<dbReference type="PROSITE" id="PS50850">
    <property type="entry name" value="MFS"/>
    <property type="match status" value="1"/>
</dbReference>
<evidence type="ECO:0000313" key="6">
    <source>
        <dbReference type="EMBL" id="CCH40725.1"/>
    </source>
</evidence>
<name>K0K7B8_WICCF</name>
<dbReference type="HOGENOM" id="CLU_001265_1_0_1"/>
<evidence type="ECO:0000256" key="1">
    <source>
        <dbReference type="ARBA" id="ARBA00004141"/>
    </source>
</evidence>
<dbReference type="InterPro" id="IPR020846">
    <property type="entry name" value="MFS_dom"/>
</dbReference>
<dbReference type="PANTHER" id="PTHR11360:SF177">
    <property type="entry name" value="RIBOFLAVIN TRANSPORTER MCH5"/>
    <property type="match status" value="1"/>
</dbReference>
<comment type="similarity">
    <text evidence="2">Belongs to the major facilitator superfamily. Monocarboxylate porter (TC 2.A.1.13) family.</text>
</comment>
<dbReference type="eggNOG" id="KOG2504">
    <property type="taxonomic scope" value="Eukaryota"/>
</dbReference>
<keyword evidence="4" id="KW-0472">Membrane</keyword>
<feature type="transmembrane region" description="Helical" evidence="4">
    <location>
        <begin position="398"/>
        <end position="424"/>
    </location>
</feature>
<dbReference type="InterPro" id="IPR050327">
    <property type="entry name" value="Proton-linked_MCT"/>
</dbReference>
<feature type="compositionally biased region" description="Polar residues" evidence="3">
    <location>
        <begin position="33"/>
        <end position="43"/>
    </location>
</feature>
<gene>
    <name evidence="6" type="ORF">BN7_259</name>
</gene>
<dbReference type="EMBL" id="CAIF01000005">
    <property type="protein sequence ID" value="CCH40725.1"/>
    <property type="molecule type" value="Genomic_DNA"/>
</dbReference>